<name>A0A7D7SR16_9NEIS</name>
<dbReference type="KEGG" id="nsg:H3L94_05790"/>
<dbReference type="EMBL" id="CP059567">
    <property type="protein sequence ID" value="QMT41530.1"/>
    <property type="molecule type" value="Genomic_DNA"/>
</dbReference>
<protein>
    <submittedName>
        <fullName evidence="1">Uncharacterized protein</fullName>
    </submittedName>
</protein>
<organism evidence="1 2">
    <name type="scientific">Neisseria shayeganii</name>
    <dbReference type="NCBI Taxonomy" id="607712"/>
    <lineage>
        <taxon>Bacteria</taxon>
        <taxon>Pseudomonadati</taxon>
        <taxon>Pseudomonadota</taxon>
        <taxon>Betaproteobacteria</taxon>
        <taxon>Neisseriales</taxon>
        <taxon>Neisseriaceae</taxon>
        <taxon>Neisseria</taxon>
    </lineage>
</organism>
<reference evidence="1 2" key="1">
    <citation type="submission" date="2020-07" db="EMBL/GenBank/DDBJ databases">
        <title>Genomic diversity of species in the Neisseriaceae family.</title>
        <authorList>
            <person name="Vincent A.T."/>
            <person name="Bernet E."/>
            <person name="Veyrier F.J."/>
        </authorList>
    </citation>
    <scope>NUCLEOTIDE SEQUENCE [LARGE SCALE GENOMIC DNA]</scope>
    <source>
        <strain evidence="1 2">DSM 22244</strain>
    </source>
</reference>
<sequence length="70" mass="7936">MGLIERKNAEKQFCGLASWVFLILFDAVLSCVANRRVLWAFEGSACMAKRFDAMCTLFKDSALPLFEQIN</sequence>
<evidence type="ECO:0000313" key="2">
    <source>
        <dbReference type="Proteomes" id="UP000514752"/>
    </source>
</evidence>
<accession>A0A7D7SR16</accession>
<dbReference type="RefSeq" id="WP_182123045.1">
    <property type="nucleotide sequence ID" value="NZ_CP059567.1"/>
</dbReference>
<evidence type="ECO:0000313" key="1">
    <source>
        <dbReference type="EMBL" id="QMT41530.1"/>
    </source>
</evidence>
<dbReference type="Proteomes" id="UP000514752">
    <property type="component" value="Chromosome"/>
</dbReference>
<dbReference type="AlphaFoldDB" id="A0A7D7SR16"/>
<gene>
    <name evidence="1" type="ORF">H3L94_05790</name>
</gene>
<proteinExistence type="predicted"/>